<keyword evidence="3" id="KW-1185">Reference proteome</keyword>
<keyword evidence="1" id="KW-0732">Signal</keyword>
<dbReference type="AlphaFoldDB" id="A0A2S4VZQ5"/>
<organism evidence="2 3">
    <name type="scientific">Puccinia striiformis</name>
    <dbReference type="NCBI Taxonomy" id="27350"/>
    <lineage>
        <taxon>Eukaryota</taxon>
        <taxon>Fungi</taxon>
        <taxon>Dikarya</taxon>
        <taxon>Basidiomycota</taxon>
        <taxon>Pucciniomycotina</taxon>
        <taxon>Pucciniomycetes</taxon>
        <taxon>Pucciniales</taxon>
        <taxon>Pucciniaceae</taxon>
        <taxon>Puccinia</taxon>
    </lineage>
</organism>
<name>A0A2S4VZQ5_9BASI</name>
<dbReference type="VEuPathDB" id="FungiDB:PSTT_02558"/>
<sequence>MLLVLAIIALVAFPSGLLASSPQFCGLYLLRSRKIQLITVSTNTHASLWSTDCDNPGFMAYKCHTNTCGDVKSHTFEHCAPYLPSGVVGKGDVTVQFKAFFSFPQEGYLDAYDSSGKKYKCSTDDAHPHNQLRPKCGSCDPRKY</sequence>
<proteinExistence type="predicted"/>
<comment type="caution">
    <text evidence="2">The sequence shown here is derived from an EMBL/GenBank/DDBJ whole genome shotgun (WGS) entry which is preliminary data.</text>
</comment>
<evidence type="ECO:0000256" key="1">
    <source>
        <dbReference type="SAM" id="SignalP"/>
    </source>
</evidence>
<evidence type="ECO:0000313" key="2">
    <source>
        <dbReference type="EMBL" id="POW14996.1"/>
    </source>
</evidence>
<feature type="signal peptide" evidence="1">
    <location>
        <begin position="1"/>
        <end position="19"/>
    </location>
</feature>
<dbReference type="EMBL" id="PKSL01000015">
    <property type="protein sequence ID" value="POW14996.1"/>
    <property type="molecule type" value="Genomic_DNA"/>
</dbReference>
<feature type="chain" id="PRO_5015714216" description="Secreted protein" evidence="1">
    <location>
        <begin position="20"/>
        <end position="144"/>
    </location>
</feature>
<protein>
    <recommendedName>
        <fullName evidence="4">Secreted protein</fullName>
    </recommendedName>
</protein>
<gene>
    <name evidence="2" type="ORF">PSTT_02558</name>
</gene>
<accession>A0A2S4VZQ5</accession>
<reference evidence="2" key="1">
    <citation type="submission" date="2017-12" db="EMBL/GenBank/DDBJ databases">
        <title>Gene loss provides genomic basis for host adaptation in cereal stripe rust fungi.</title>
        <authorList>
            <person name="Xia C."/>
        </authorList>
    </citation>
    <scope>NUCLEOTIDE SEQUENCE [LARGE SCALE GENOMIC DNA]</scope>
    <source>
        <strain evidence="2">93-210</strain>
    </source>
</reference>
<dbReference type="VEuPathDB" id="FungiDB:PSHT_14520"/>
<evidence type="ECO:0008006" key="4">
    <source>
        <dbReference type="Google" id="ProtNLM"/>
    </source>
</evidence>
<dbReference type="Proteomes" id="UP000239156">
    <property type="component" value="Unassembled WGS sequence"/>
</dbReference>
<evidence type="ECO:0000313" key="3">
    <source>
        <dbReference type="Proteomes" id="UP000239156"/>
    </source>
</evidence>